<reference evidence="6 7" key="1">
    <citation type="journal article" date="2018" name="Gigascience">
        <title>Genomes of trombidid mites reveal novel predicted allergens and laterally-transferred genes associated with secondary metabolism.</title>
        <authorList>
            <person name="Dong X."/>
            <person name="Chaisiri K."/>
            <person name="Xia D."/>
            <person name="Armstrong S.D."/>
            <person name="Fang Y."/>
            <person name="Donnelly M.J."/>
            <person name="Kadowaki T."/>
            <person name="McGarry J.W."/>
            <person name="Darby A.C."/>
            <person name="Makepeace B.L."/>
        </authorList>
    </citation>
    <scope>NUCLEOTIDE SEQUENCE [LARGE SCALE GENOMIC DNA]</scope>
    <source>
        <strain evidence="6">UoL-WK</strain>
    </source>
</reference>
<feature type="region of interest" description="Disordered" evidence="3">
    <location>
        <begin position="600"/>
        <end position="622"/>
    </location>
</feature>
<feature type="domain" description="RPN1 N-terminal" evidence="4">
    <location>
        <begin position="36"/>
        <end position="321"/>
    </location>
</feature>
<dbReference type="GO" id="GO:0034515">
    <property type="term" value="C:proteasome storage granule"/>
    <property type="evidence" value="ECO:0007669"/>
    <property type="project" value="TreeGrafter"/>
</dbReference>
<keyword evidence="2 6" id="KW-0647">Proteasome</keyword>
<dbReference type="Pfam" id="PF18051">
    <property type="entry name" value="RPN1_C"/>
    <property type="match status" value="1"/>
</dbReference>
<evidence type="ECO:0000256" key="3">
    <source>
        <dbReference type="SAM" id="MobiDB-lite"/>
    </source>
</evidence>
<comment type="caution">
    <text evidence="6">The sequence shown here is derived from an EMBL/GenBank/DDBJ whole genome shotgun (WGS) entry which is preliminary data.</text>
</comment>
<evidence type="ECO:0000256" key="1">
    <source>
        <dbReference type="ARBA" id="ARBA00022737"/>
    </source>
</evidence>
<dbReference type="SUPFAM" id="SSF48371">
    <property type="entry name" value="ARM repeat"/>
    <property type="match status" value="1"/>
</dbReference>
<evidence type="ECO:0000259" key="5">
    <source>
        <dbReference type="Pfam" id="PF18051"/>
    </source>
</evidence>
<dbReference type="GO" id="GO:0005634">
    <property type="term" value="C:nucleus"/>
    <property type="evidence" value="ECO:0007669"/>
    <property type="project" value="TreeGrafter"/>
</dbReference>
<dbReference type="InterPro" id="IPR040892">
    <property type="entry name" value="RPN1_N"/>
</dbReference>
<protein>
    <submittedName>
        <fullName evidence="6">26S proteasome non-ATPase regulatory subunit 2-like protein</fullName>
    </submittedName>
</protein>
<feature type="domain" description="26S proteasome non-ATPase regulatory subunit RPN1 C-terminal" evidence="5">
    <location>
        <begin position="1060"/>
        <end position="1108"/>
    </location>
</feature>
<name>A0A443R6C5_9ACAR</name>
<proteinExistence type="predicted"/>
<keyword evidence="7" id="KW-1185">Reference proteome</keyword>
<dbReference type="Gene3D" id="1.25.10.10">
    <property type="entry name" value="Leucine-rich Repeat Variant"/>
    <property type="match status" value="2"/>
</dbReference>
<evidence type="ECO:0000256" key="2">
    <source>
        <dbReference type="ARBA" id="ARBA00022942"/>
    </source>
</evidence>
<evidence type="ECO:0000313" key="6">
    <source>
        <dbReference type="EMBL" id="RWS10820.1"/>
    </source>
</evidence>
<organism evidence="6 7">
    <name type="scientific">Dinothrombium tinctorium</name>
    <dbReference type="NCBI Taxonomy" id="1965070"/>
    <lineage>
        <taxon>Eukaryota</taxon>
        <taxon>Metazoa</taxon>
        <taxon>Ecdysozoa</taxon>
        <taxon>Arthropoda</taxon>
        <taxon>Chelicerata</taxon>
        <taxon>Arachnida</taxon>
        <taxon>Acari</taxon>
        <taxon>Acariformes</taxon>
        <taxon>Trombidiformes</taxon>
        <taxon>Prostigmata</taxon>
        <taxon>Anystina</taxon>
        <taxon>Parasitengona</taxon>
        <taxon>Trombidioidea</taxon>
        <taxon>Trombidiidae</taxon>
        <taxon>Dinothrombium</taxon>
    </lineage>
</organism>
<dbReference type="PANTHER" id="PTHR10943">
    <property type="entry name" value="26S PROTEASOME NON-ATPASE REGULATORY SUBUNIT"/>
    <property type="match status" value="1"/>
</dbReference>
<dbReference type="InterPro" id="IPR011989">
    <property type="entry name" value="ARM-like"/>
</dbReference>
<feature type="region of interest" description="Disordered" evidence="3">
    <location>
        <begin position="689"/>
        <end position="712"/>
    </location>
</feature>
<gene>
    <name evidence="6" type="ORF">B4U79_02616</name>
</gene>
<dbReference type="InterPro" id="IPR041433">
    <property type="entry name" value="RPN1_C"/>
</dbReference>
<dbReference type="STRING" id="1965070.A0A443R6C5"/>
<dbReference type="OrthoDB" id="10252509at2759"/>
<evidence type="ECO:0000313" key="7">
    <source>
        <dbReference type="Proteomes" id="UP000285301"/>
    </source>
</evidence>
<accession>A0A443R6C5</accession>
<feature type="region of interest" description="Disordered" evidence="3">
    <location>
        <begin position="798"/>
        <end position="825"/>
    </location>
</feature>
<feature type="compositionally biased region" description="Basic residues" evidence="3">
    <location>
        <begin position="646"/>
        <end position="656"/>
    </location>
</feature>
<dbReference type="GO" id="GO:0008540">
    <property type="term" value="C:proteasome regulatory particle, base subcomplex"/>
    <property type="evidence" value="ECO:0007669"/>
    <property type="project" value="TreeGrafter"/>
</dbReference>
<dbReference type="GO" id="GO:0043161">
    <property type="term" value="P:proteasome-mediated ubiquitin-dependent protein catabolic process"/>
    <property type="evidence" value="ECO:0007669"/>
    <property type="project" value="TreeGrafter"/>
</dbReference>
<dbReference type="PANTHER" id="PTHR10943:SF1">
    <property type="entry name" value="26S PROTEASOME NON-ATPASE REGULATORY SUBUNIT 2"/>
    <property type="match status" value="1"/>
</dbReference>
<evidence type="ECO:0000259" key="4">
    <source>
        <dbReference type="Pfam" id="PF17781"/>
    </source>
</evidence>
<dbReference type="Proteomes" id="UP000285301">
    <property type="component" value="Unassembled WGS sequence"/>
</dbReference>
<dbReference type="EMBL" id="NCKU01001954">
    <property type="protein sequence ID" value="RWS10820.1"/>
    <property type="molecule type" value="Genomic_DNA"/>
</dbReference>
<dbReference type="AlphaFoldDB" id="A0A443R6C5"/>
<dbReference type="InterPro" id="IPR016024">
    <property type="entry name" value="ARM-type_fold"/>
</dbReference>
<sequence>MSVQSAERKEVIDLIEKNINWKEFEDQGEERIKLDIELLFKQLNESDQSLYLQSLKAIVALVKESTSRLFSMPAVLKILKPHFEHLKFIYEKLEQIEERQIAADILSLIATVQAGHEVLKYRLLGTHSFKVSFWGHEYVTHLVRDVIAIFKERKKLDKDALKISKDVLKYLISQNAVSEAVDFVIEINQIHLLEHFVENEDTAAAVCNYLKQIAIYTQNDETLLTLNAAFKLYKKFNNHIEALLLSLKVKDTNTAKQLLLAVEERAMQKQLVCLAAKHQLNIDGIEDEELLELLTNEFKRKVLMEAAKILEISKPKNPFEVIEKKRCEANLLRNLKKSRNSDLLEWSIINGFLNCAFASDTLFASIEFEEALKLTNDRNNYISIIASLGLIYRWHTDKGTNEIEKYLNSKDCKQKCGAILALCVMNQDRNIEEILKHLNAANEEIKIATIMGLGILFAGQNRADILDELKMILKNVQPNGNLVIYSTAALSCGLVALGSANKQLLRILFHALLELDIHCLNIENNFNCWFILLAMGFCFFGRSDKASAIITLLYKIPNKILREMAKVLIAACVYFGSGNMLKIQEFLQICAQKPIRKRKKFDETDTNTKEMKRSNRNKSDMKQIENMVRTISSCLDSEASSDKSTNRSRTKSLKKTKAGEKRSTISDDLKRSIESIVTSPVKSDFKFNQKQPKIGENQIDLQQRTKSDHLKRNPPIKIISSFENNSANLNDGSSEKMKQNLNFTGENSKNNSMRTEQKTQVSKFSMKTEAISSPKTPVFLNEILISSKLEKKAEDDIKKCSKEKSNSVKSIKAQNKRNSSSPKLPLPRARIVRHSISYFEPFWRKLIDFSSNSLTQAFAVLGIGAVSMGEEISTQMAVRMCSHFFRFASSPVKRTTPLILAFLFLSNPQPTVVQMLQKHTLDLNLDFAANCIIALGFVGAGTNNDKIAAHFRELAAHYKRNTELKRAIRISQALLYLGKGCLSLSPHQFDNELTKDTSAASVLIALLCCFDIRNTLLGKLNFLLYYLTPAIQSKVCATFDENLKAAPITVRVGKRVDTTGKVGKQRSIAGFRTLTTPMLLSIDQRAEIASDEYRPLTPIIEHNVILRKI</sequence>
<dbReference type="Pfam" id="PF17781">
    <property type="entry name" value="RPN1_RPN2_N"/>
    <property type="match status" value="1"/>
</dbReference>
<feature type="compositionally biased region" description="Polar residues" evidence="3">
    <location>
        <begin position="807"/>
        <end position="822"/>
    </location>
</feature>
<feature type="compositionally biased region" description="Basic and acidic residues" evidence="3">
    <location>
        <begin position="657"/>
        <end position="666"/>
    </location>
</feature>
<feature type="region of interest" description="Disordered" evidence="3">
    <location>
        <begin position="635"/>
        <end position="666"/>
    </location>
</feature>
<keyword evidence="1" id="KW-0677">Repeat</keyword>